<protein>
    <submittedName>
        <fullName evidence="3">Phosphotransferase enzyme family</fullName>
    </submittedName>
</protein>
<dbReference type="OrthoDB" id="10003767at2759"/>
<organism evidence="3 4">
    <name type="scientific">Pyrenophora seminiperda CCB06</name>
    <dbReference type="NCBI Taxonomy" id="1302712"/>
    <lineage>
        <taxon>Eukaryota</taxon>
        <taxon>Fungi</taxon>
        <taxon>Dikarya</taxon>
        <taxon>Ascomycota</taxon>
        <taxon>Pezizomycotina</taxon>
        <taxon>Dothideomycetes</taxon>
        <taxon>Pleosporomycetidae</taxon>
        <taxon>Pleosporales</taxon>
        <taxon>Pleosporineae</taxon>
        <taxon>Pleosporaceae</taxon>
        <taxon>Pyrenophora</taxon>
    </lineage>
</organism>
<feature type="domain" description="Aminoglycoside phosphotransferase" evidence="2">
    <location>
        <begin position="103"/>
        <end position="376"/>
    </location>
</feature>
<dbReference type="PANTHER" id="PTHR36091:SF2">
    <property type="entry name" value="AMINOGLYCOSIDE PHOSPHOTRANSFERASE DOMAIN-CONTAINING PROTEIN"/>
    <property type="match status" value="1"/>
</dbReference>
<dbReference type="AlphaFoldDB" id="A0A3M7MA36"/>
<dbReference type="SUPFAM" id="SSF56112">
    <property type="entry name" value="Protein kinase-like (PK-like)"/>
    <property type="match status" value="1"/>
</dbReference>
<dbReference type="Gene3D" id="3.30.200.20">
    <property type="entry name" value="Phosphorylase Kinase, domain 1"/>
    <property type="match status" value="1"/>
</dbReference>
<dbReference type="Proteomes" id="UP000265663">
    <property type="component" value="Unassembled WGS sequence"/>
</dbReference>
<dbReference type="InterPro" id="IPR051035">
    <property type="entry name" value="Mito_inheritance_9"/>
</dbReference>
<keyword evidence="4" id="KW-1185">Reference proteome</keyword>
<proteinExistence type="predicted"/>
<dbReference type="PANTHER" id="PTHR36091">
    <property type="entry name" value="ALTERED INHERITANCE OF MITOCHONDRIA PROTEIN 9, MITOCHONDRIAL"/>
    <property type="match status" value="1"/>
</dbReference>
<dbReference type="GO" id="GO:0005739">
    <property type="term" value="C:mitochondrion"/>
    <property type="evidence" value="ECO:0007669"/>
    <property type="project" value="TreeGrafter"/>
</dbReference>
<dbReference type="InterPro" id="IPR002575">
    <property type="entry name" value="Aminoglycoside_PTrfase"/>
</dbReference>
<keyword evidence="3" id="KW-0808">Transferase</keyword>
<dbReference type="EMBL" id="KE747826">
    <property type="protein sequence ID" value="RMZ71239.1"/>
    <property type="molecule type" value="Genomic_DNA"/>
</dbReference>
<evidence type="ECO:0000259" key="2">
    <source>
        <dbReference type="Pfam" id="PF01636"/>
    </source>
</evidence>
<dbReference type="InterPro" id="IPR011009">
    <property type="entry name" value="Kinase-like_dom_sf"/>
</dbReference>
<sequence length="584" mass="68290">MRRLCFDVLKPRSFSHARFDLRQELYTARQMALYSTRETLQAGKVPSSINDPEHPFYNYTSGRWLYNERLRLSERRRHFDLHELCQAVAKSVGRSTDDIITFTKIAEGGSYRIFEATFQDRANVIARLPYPSTIPREYGIVSEVATMEYLRLHGVPIPKVLDWSSSTDNLVRSEYIIMEKVQGKELEHTWYTMTVKERMAVVENIVDIERILFVIRFPASGSIYFKDSVGTRTTTIDLPLAVNCGKTDTFCIGPSTEYLWWYQRRDEMAVNQGPWETPKELLEAAGHRELAWLQKFGKKRFPREPAYRELYGHQEVDPQVQVDSLRDYLKVAPHIIPENPELCQSTIRHPDLSPNNIFISESGEITGVIDWQHSTILPLFLQAKIPKHFQNYGDDDLENFRRPELPANFESLEDSEKANALELYRRRQLHFFYLGETGTKNKPHFHAMREYELIVRNRLYDTAGRPWEGDNTSLKAELIRTSTYWPDIATSAMKEANFPVKYPDADVTDCLNIDAKQKTADAQMQRLRDIIGVNIDGWVPTELYEEAREKERYIKQQMLELADTEDERKEVDEHWPFQDHEELD</sequence>
<reference evidence="3 4" key="1">
    <citation type="journal article" date="2014" name="PLoS ONE">
        <title>De novo Genome Assembly of the Fungal Plant Pathogen Pyrenophora semeniperda.</title>
        <authorList>
            <person name="Soliai M.M."/>
            <person name="Meyer S.E."/>
            <person name="Udall J.A."/>
            <person name="Elzinga D.E."/>
            <person name="Hermansen R.A."/>
            <person name="Bodily P.M."/>
            <person name="Hart A.A."/>
            <person name="Coleman C.E."/>
        </authorList>
    </citation>
    <scope>NUCLEOTIDE SEQUENCE [LARGE SCALE GENOMIC DNA]</scope>
    <source>
        <strain evidence="3 4">CCB06</strain>
        <tissue evidence="3">Mycelium</tissue>
    </source>
</reference>
<dbReference type="Pfam" id="PF01636">
    <property type="entry name" value="APH"/>
    <property type="match status" value="1"/>
</dbReference>
<feature type="compositionally biased region" description="Basic and acidic residues" evidence="1">
    <location>
        <begin position="566"/>
        <end position="584"/>
    </location>
</feature>
<evidence type="ECO:0000313" key="3">
    <source>
        <dbReference type="EMBL" id="RMZ71239.1"/>
    </source>
</evidence>
<evidence type="ECO:0000313" key="4">
    <source>
        <dbReference type="Proteomes" id="UP000265663"/>
    </source>
</evidence>
<name>A0A3M7MA36_9PLEO</name>
<accession>A0A3M7MA36</accession>
<dbReference type="GO" id="GO:0016740">
    <property type="term" value="F:transferase activity"/>
    <property type="evidence" value="ECO:0007669"/>
    <property type="project" value="UniProtKB-KW"/>
</dbReference>
<feature type="region of interest" description="Disordered" evidence="1">
    <location>
        <begin position="563"/>
        <end position="584"/>
    </location>
</feature>
<gene>
    <name evidence="3" type="ORF">GMOD_00005764</name>
</gene>
<dbReference type="Gene3D" id="3.90.1200.10">
    <property type="match status" value="1"/>
</dbReference>
<evidence type="ECO:0000256" key="1">
    <source>
        <dbReference type="SAM" id="MobiDB-lite"/>
    </source>
</evidence>